<keyword evidence="2" id="KW-1185">Reference proteome</keyword>
<dbReference type="EMBL" id="CP010429">
    <property type="protein sequence ID" value="AKD53860.1"/>
    <property type="molecule type" value="Genomic_DNA"/>
</dbReference>
<protein>
    <submittedName>
        <fullName evidence="1">Uncharacterized protein</fullName>
    </submittedName>
</protein>
<gene>
    <name evidence="1" type="ORF">SD10_02010</name>
</gene>
<accession>A0A0E3ZRY4</accession>
<dbReference type="Proteomes" id="UP000033054">
    <property type="component" value="Chromosome"/>
</dbReference>
<dbReference type="PATRIC" id="fig|1379870.5.peg.443"/>
<reference evidence="1 2" key="1">
    <citation type="journal article" date="2014" name="Curr. Microbiol.">
        <title>Spirosoma radiotolerans sp. nov., a gamma-radiation-resistant bacterium isolated from gamma ray-irradiated soil.</title>
        <authorList>
            <person name="Lee J.J."/>
            <person name="Srinivasan S."/>
            <person name="Lim S."/>
            <person name="Joe M."/>
            <person name="Im S."/>
            <person name="Bae S.I."/>
            <person name="Park K.R."/>
            <person name="Han J.H."/>
            <person name="Park S.H."/>
            <person name="Joo B.M."/>
            <person name="Park S.J."/>
            <person name="Kim M.K."/>
        </authorList>
    </citation>
    <scope>NUCLEOTIDE SEQUENCE [LARGE SCALE GENOMIC DNA]</scope>
    <source>
        <strain evidence="1 2">DG5A</strain>
    </source>
</reference>
<proteinExistence type="predicted"/>
<sequence length="146" mass="15790">MKNYSLLVYLSIILLNSCKHDEPNLDAGQAVSGTFTAKSTESFGESKLYPINGKTITLQIERVSADTVRVRVQAPANGFYSPAKDTTYAKAYVLTKPQGYYISLEPPVHPGTAENQITVSSGSALYTFIPPSYTLGAVTTVFTKAN</sequence>
<dbReference type="HOGENOM" id="CLU_1776281_0_0_10"/>
<organism evidence="1 2">
    <name type="scientific">Spirosoma radiotolerans</name>
    <dbReference type="NCBI Taxonomy" id="1379870"/>
    <lineage>
        <taxon>Bacteria</taxon>
        <taxon>Pseudomonadati</taxon>
        <taxon>Bacteroidota</taxon>
        <taxon>Cytophagia</taxon>
        <taxon>Cytophagales</taxon>
        <taxon>Cytophagaceae</taxon>
        <taxon>Spirosoma</taxon>
    </lineage>
</organism>
<dbReference type="OrthoDB" id="9872480at2"/>
<dbReference type="KEGG" id="srd:SD10_02010"/>
<dbReference type="AlphaFoldDB" id="A0A0E3ZRY4"/>
<dbReference type="RefSeq" id="WP_046375454.1">
    <property type="nucleotide sequence ID" value="NZ_CP010429.1"/>
</dbReference>
<evidence type="ECO:0000313" key="2">
    <source>
        <dbReference type="Proteomes" id="UP000033054"/>
    </source>
</evidence>
<evidence type="ECO:0000313" key="1">
    <source>
        <dbReference type="EMBL" id="AKD53860.1"/>
    </source>
</evidence>
<name>A0A0E3ZRY4_9BACT</name>